<reference evidence="3" key="1">
    <citation type="submission" date="2020-11" db="EMBL/GenBank/DDBJ databases">
        <title>Sequencing the genomes of 1000 actinobacteria strains.</title>
        <authorList>
            <person name="Klenk H.-P."/>
        </authorList>
    </citation>
    <scope>NUCLEOTIDE SEQUENCE</scope>
    <source>
        <strain evidence="3">DSM 45632</strain>
    </source>
</reference>
<dbReference type="InterPro" id="IPR014721">
    <property type="entry name" value="Ribsml_uS5_D2-typ_fold_subgr"/>
</dbReference>
<dbReference type="Pfam" id="PF01078">
    <property type="entry name" value="Mg_chelatase"/>
    <property type="match status" value="1"/>
</dbReference>
<gene>
    <name evidence="3" type="ORF">IW254_000848</name>
</gene>
<dbReference type="PANTHER" id="PTHR32039">
    <property type="entry name" value="MAGNESIUM-CHELATASE SUBUNIT CHLI"/>
    <property type="match status" value="1"/>
</dbReference>
<dbReference type="EMBL" id="JADOUE010000001">
    <property type="protein sequence ID" value="MBG6121879.1"/>
    <property type="molecule type" value="Genomic_DNA"/>
</dbReference>
<feature type="domain" description="AAA+ ATPase" evidence="2">
    <location>
        <begin position="224"/>
        <end position="404"/>
    </location>
</feature>
<dbReference type="GO" id="GO:0005524">
    <property type="term" value="F:ATP binding"/>
    <property type="evidence" value="ECO:0007669"/>
    <property type="project" value="InterPro"/>
</dbReference>
<dbReference type="SUPFAM" id="SSF54211">
    <property type="entry name" value="Ribosomal protein S5 domain 2-like"/>
    <property type="match status" value="1"/>
</dbReference>
<dbReference type="RefSeq" id="WP_196824359.1">
    <property type="nucleotide sequence ID" value="NZ_CP046980.1"/>
</dbReference>
<dbReference type="Proteomes" id="UP000658613">
    <property type="component" value="Unassembled WGS sequence"/>
</dbReference>
<evidence type="ECO:0000256" key="1">
    <source>
        <dbReference type="ARBA" id="ARBA00006354"/>
    </source>
</evidence>
<dbReference type="Pfam" id="PF13335">
    <property type="entry name" value="Mg_chelatase_C"/>
    <property type="match status" value="1"/>
</dbReference>
<dbReference type="SUPFAM" id="SSF52540">
    <property type="entry name" value="P-loop containing nucleoside triphosphate hydrolases"/>
    <property type="match status" value="1"/>
</dbReference>
<proteinExistence type="inferred from homology"/>
<dbReference type="InterPro" id="IPR027417">
    <property type="entry name" value="P-loop_NTPase"/>
</dbReference>
<dbReference type="InterPro" id="IPR000523">
    <property type="entry name" value="Mg_chelatse_chII-like_cat_dom"/>
</dbReference>
<evidence type="ECO:0000313" key="3">
    <source>
        <dbReference type="EMBL" id="MBG6121879.1"/>
    </source>
</evidence>
<sequence>MALASTSAAAVEGIAAHTITVEANVGPGLPGMHIVGLGDAAVRESRDRIRTAVANSQLPWPRTKIMVSLSPANLPKSGSHFDLPIAVAVIASMDPRAERRLESAMIVGELGLAGQLRRVDGILQILMCGIDSAETIIIPLENAAEAELVDSPSIRVARTLTDVWEWAIGQRDLPTVSQALDCDDGAAAGRATARIGTQMGAGLDFADIAGNDHARWACEVAAAGGHHMMMLGAPGSGKSMLAQRLPSILPPLSPRQMVEATAIHSVSGEGTGSVIRTAPFVAPHPSLTRVALIGGGSGAPRPGAVSRAHNGVLFLDEASENAPATLDALRIPLENGEVSLIRNRREIRYPAHFQLVLAANLCSCGAEDAARCSCTSSERQNYLRNISGPLRDRIDITLRTTSVGAIINAADAEPSAVIAQRVADARERAAYRWGGAGVDASTNARVESALLRRHFPATESAMAYLSAQLSGTDLTQRGVDRVLKLSWTIADLGASPQPTIDHVAQAMELRSGAGQGVLA</sequence>
<keyword evidence="4" id="KW-1185">Reference proteome</keyword>
<dbReference type="InterPro" id="IPR045006">
    <property type="entry name" value="CHLI-like"/>
</dbReference>
<dbReference type="PANTHER" id="PTHR32039:SF7">
    <property type="entry name" value="COMPETENCE PROTEIN COMM"/>
    <property type="match status" value="1"/>
</dbReference>
<dbReference type="SMART" id="SM00382">
    <property type="entry name" value="AAA"/>
    <property type="match status" value="1"/>
</dbReference>
<comment type="similarity">
    <text evidence="1">Belongs to the Mg-chelatase subunits D/I family. ComM subfamily.</text>
</comment>
<dbReference type="InterPro" id="IPR025158">
    <property type="entry name" value="Mg_chelat-rel_C"/>
</dbReference>
<evidence type="ECO:0000313" key="4">
    <source>
        <dbReference type="Proteomes" id="UP000658613"/>
    </source>
</evidence>
<dbReference type="InterPro" id="IPR020568">
    <property type="entry name" value="Ribosomal_Su5_D2-typ_SF"/>
</dbReference>
<dbReference type="Pfam" id="PF13541">
    <property type="entry name" value="ChlI"/>
    <property type="match status" value="1"/>
</dbReference>
<protein>
    <submittedName>
        <fullName evidence="3">Magnesium chelatase family protein</fullName>
    </submittedName>
</protein>
<dbReference type="NCBIfam" id="TIGR00368">
    <property type="entry name" value="YifB family Mg chelatase-like AAA ATPase"/>
    <property type="match status" value="1"/>
</dbReference>
<accession>A0A931DZF5</accession>
<dbReference type="Gene3D" id="3.40.50.300">
    <property type="entry name" value="P-loop containing nucleotide triphosphate hydrolases"/>
    <property type="match status" value="1"/>
</dbReference>
<comment type="caution">
    <text evidence="3">The sequence shown here is derived from an EMBL/GenBank/DDBJ whole genome shotgun (WGS) entry which is preliminary data.</text>
</comment>
<dbReference type="InterPro" id="IPR003593">
    <property type="entry name" value="AAA+_ATPase"/>
</dbReference>
<dbReference type="Gene3D" id="3.30.230.10">
    <property type="match status" value="1"/>
</dbReference>
<evidence type="ECO:0000259" key="2">
    <source>
        <dbReference type="SMART" id="SM00382"/>
    </source>
</evidence>
<dbReference type="InterPro" id="IPR004482">
    <property type="entry name" value="Mg_chelat-rel"/>
</dbReference>
<name>A0A931DZF5_9CORY</name>
<dbReference type="AlphaFoldDB" id="A0A931DZF5"/>
<organism evidence="3 4">
    <name type="scientific">Corynebacterium aquatimens</name>
    <dbReference type="NCBI Taxonomy" id="1190508"/>
    <lineage>
        <taxon>Bacteria</taxon>
        <taxon>Bacillati</taxon>
        <taxon>Actinomycetota</taxon>
        <taxon>Actinomycetes</taxon>
        <taxon>Mycobacteriales</taxon>
        <taxon>Corynebacteriaceae</taxon>
        <taxon>Corynebacterium</taxon>
    </lineage>
</organism>